<gene>
    <name evidence="3" type="ORF">NW768_000928</name>
</gene>
<feature type="compositionally biased region" description="Basic residues" evidence="1">
    <location>
        <begin position="290"/>
        <end position="303"/>
    </location>
</feature>
<evidence type="ECO:0000313" key="3">
    <source>
        <dbReference type="EMBL" id="KAJ4141712.1"/>
    </source>
</evidence>
<dbReference type="CDD" id="cd18186">
    <property type="entry name" value="BTB_POZ_ZBTB_KLHL-like"/>
    <property type="match status" value="1"/>
</dbReference>
<name>A0ABQ8RUE9_FUSEQ</name>
<feature type="region of interest" description="Disordered" evidence="1">
    <location>
        <begin position="1"/>
        <end position="41"/>
    </location>
</feature>
<keyword evidence="4" id="KW-1185">Reference proteome</keyword>
<dbReference type="PANTHER" id="PTHR47843:SF3">
    <property type="entry name" value="BTB DOMAIN-CONTAINING PROTEIN"/>
    <property type="match status" value="1"/>
</dbReference>
<dbReference type="SUPFAM" id="SSF54695">
    <property type="entry name" value="POZ domain"/>
    <property type="match status" value="1"/>
</dbReference>
<dbReference type="InterPro" id="IPR000210">
    <property type="entry name" value="BTB/POZ_dom"/>
</dbReference>
<dbReference type="Proteomes" id="UP001152024">
    <property type="component" value="Unassembled WGS sequence"/>
</dbReference>
<dbReference type="PROSITE" id="PS50097">
    <property type="entry name" value="BTB"/>
    <property type="match status" value="1"/>
</dbReference>
<dbReference type="InterPro" id="IPR011333">
    <property type="entry name" value="SKP1/BTB/POZ_sf"/>
</dbReference>
<proteinExistence type="predicted"/>
<feature type="compositionally biased region" description="Acidic residues" evidence="1">
    <location>
        <begin position="32"/>
        <end position="41"/>
    </location>
</feature>
<evidence type="ECO:0000313" key="4">
    <source>
        <dbReference type="Proteomes" id="UP001152024"/>
    </source>
</evidence>
<feature type="compositionally biased region" description="Low complexity" evidence="1">
    <location>
        <begin position="19"/>
        <end position="30"/>
    </location>
</feature>
<dbReference type="PANTHER" id="PTHR47843">
    <property type="entry name" value="BTB DOMAIN-CONTAINING PROTEIN-RELATED"/>
    <property type="match status" value="1"/>
</dbReference>
<protein>
    <recommendedName>
        <fullName evidence="2">BTB domain-containing protein</fullName>
    </recommendedName>
</protein>
<reference evidence="3" key="1">
    <citation type="submission" date="2022-09" db="EMBL/GenBank/DDBJ databases">
        <title>Fusarium specimens isolated from Avocado Roots.</title>
        <authorList>
            <person name="Stajich J."/>
            <person name="Roper C."/>
            <person name="Heimlech-Rivalta G."/>
        </authorList>
    </citation>
    <scope>NUCLEOTIDE SEQUENCE</scope>
    <source>
        <strain evidence="3">CF00095</strain>
    </source>
</reference>
<dbReference type="Gene3D" id="3.30.710.10">
    <property type="entry name" value="Potassium Channel Kv1.1, Chain A"/>
    <property type="match status" value="1"/>
</dbReference>
<evidence type="ECO:0000259" key="2">
    <source>
        <dbReference type="PROSITE" id="PS50097"/>
    </source>
</evidence>
<feature type="region of interest" description="Disordered" evidence="1">
    <location>
        <begin position="277"/>
        <end position="303"/>
    </location>
</feature>
<organism evidence="3 4">
    <name type="scientific">Fusarium equiseti</name>
    <name type="common">Fusarium scirpi</name>
    <dbReference type="NCBI Taxonomy" id="61235"/>
    <lineage>
        <taxon>Eukaryota</taxon>
        <taxon>Fungi</taxon>
        <taxon>Dikarya</taxon>
        <taxon>Ascomycota</taxon>
        <taxon>Pezizomycotina</taxon>
        <taxon>Sordariomycetes</taxon>
        <taxon>Hypocreomycetidae</taxon>
        <taxon>Hypocreales</taxon>
        <taxon>Nectriaceae</taxon>
        <taxon>Fusarium</taxon>
        <taxon>Fusarium incarnatum-equiseti species complex</taxon>
    </lineage>
</organism>
<evidence type="ECO:0000256" key="1">
    <source>
        <dbReference type="SAM" id="MobiDB-lite"/>
    </source>
</evidence>
<sequence>MPTDQHEDSVEPTGDVEMTETNTQETAAENSQDVEGEQVENADETALTAVESEEVQPRITFANYLMSPIVTLLIGSGDQSILSAHQGLLTQSPYFKDICDAFVEDGSVSTPRANQNLSNTPQPRQIELPDYDIDTVGSFLEYLYTGEYFPKKLPGQRVLESDPAIPSVDNSGDQLLKHARIYTLAEKFGVDGLKTLSSSKIHCVNSTAKGEIAYARYVYAFTSNDDTTIRAPVASFWATRSHTLRAEAEEEFKALCLEHPQFGYDVLTRVLDDKLKRERNDKMHPATSSARKRARHSSGSRAE</sequence>
<feature type="domain" description="BTB" evidence="2">
    <location>
        <begin position="70"/>
        <end position="152"/>
    </location>
</feature>
<dbReference type="EMBL" id="JAOQBH010000001">
    <property type="protein sequence ID" value="KAJ4141712.1"/>
    <property type="molecule type" value="Genomic_DNA"/>
</dbReference>
<accession>A0ABQ8RUE9</accession>
<comment type="caution">
    <text evidence="3">The sequence shown here is derived from an EMBL/GenBank/DDBJ whole genome shotgun (WGS) entry which is preliminary data.</text>
</comment>